<keyword evidence="10" id="KW-1185">Reference proteome</keyword>
<keyword evidence="8" id="KW-0472">Membrane</keyword>
<comment type="caution">
    <text evidence="9">The sequence shown here is derived from an EMBL/GenBank/DDBJ whole genome shotgun (WGS) entry which is preliminary data.</text>
</comment>
<sequence length="250" mass="29774">MQPQLLNVNRTPSQPKKRKKITLVFDENKRREFLTGFRKRKLQRKQKAKEELQQQLKEERKRIKHEESIYICIILILCDAIIKYYFLQTRERYKKLLSNRDIPEIQQLLSQQEYETEGHTISILELNTADLAEKNTLIGENKDINEVKSDEEEESDGNSKNDEEIVGMALNENKQPTNLKENSKEKQIENRKDLKKVMKRAALKQVKKSKAFQQKQKMERQKSKKESIRKRRRVEKAKKRSGKLKKKSGH</sequence>
<dbReference type="AlphaFoldDB" id="A0A833RR25"/>
<protein>
    <recommendedName>
        <fullName evidence="3">Nucleolar protein 12</fullName>
    </recommendedName>
</protein>
<dbReference type="PANTHER" id="PTHR14577:SF0">
    <property type="entry name" value="NUCLEOLAR PROTEIN 12"/>
    <property type="match status" value="1"/>
</dbReference>
<evidence type="ECO:0000256" key="8">
    <source>
        <dbReference type="SAM" id="Phobius"/>
    </source>
</evidence>
<comment type="subcellular location">
    <subcellularLocation>
        <location evidence="1">Nucleus</location>
        <location evidence="1">Nucleolus</location>
    </subcellularLocation>
</comment>
<dbReference type="GO" id="GO:0019843">
    <property type="term" value="F:rRNA binding"/>
    <property type="evidence" value="ECO:0007669"/>
    <property type="project" value="TreeGrafter"/>
</dbReference>
<feature type="coiled-coil region" evidence="6">
    <location>
        <begin position="38"/>
        <end position="69"/>
    </location>
</feature>
<evidence type="ECO:0000256" key="3">
    <source>
        <dbReference type="ARBA" id="ARBA00015520"/>
    </source>
</evidence>
<evidence type="ECO:0000256" key="6">
    <source>
        <dbReference type="SAM" id="Coils"/>
    </source>
</evidence>
<name>A0A833RR25_9HYME</name>
<proteinExistence type="inferred from homology"/>
<feature type="transmembrane region" description="Helical" evidence="8">
    <location>
        <begin position="68"/>
        <end position="87"/>
    </location>
</feature>
<organism evidence="9 10">
    <name type="scientific">Frieseomelitta varia</name>
    <dbReference type="NCBI Taxonomy" id="561572"/>
    <lineage>
        <taxon>Eukaryota</taxon>
        <taxon>Metazoa</taxon>
        <taxon>Ecdysozoa</taxon>
        <taxon>Arthropoda</taxon>
        <taxon>Hexapoda</taxon>
        <taxon>Insecta</taxon>
        <taxon>Pterygota</taxon>
        <taxon>Neoptera</taxon>
        <taxon>Endopterygota</taxon>
        <taxon>Hymenoptera</taxon>
        <taxon>Apocrita</taxon>
        <taxon>Aculeata</taxon>
        <taxon>Apoidea</taxon>
        <taxon>Anthophila</taxon>
        <taxon>Apidae</taxon>
        <taxon>Frieseomelitta</taxon>
    </lineage>
</organism>
<evidence type="ECO:0000256" key="7">
    <source>
        <dbReference type="SAM" id="MobiDB-lite"/>
    </source>
</evidence>
<keyword evidence="5" id="KW-0539">Nucleus</keyword>
<comment type="similarity">
    <text evidence="2">Belongs to the RRP17 family.</text>
</comment>
<evidence type="ECO:0000313" key="10">
    <source>
        <dbReference type="Proteomes" id="UP000655588"/>
    </source>
</evidence>
<feature type="compositionally biased region" description="Basic residues" evidence="7">
    <location>
        <begin position="197"/>
        <end position="210"/>
    </location>
</feature>
<evidence type="ECO:0000256" key="1">
    <source>
        <dbReference type="ARBA" id="ARBA00004604"/>
    </source>
</evidence>
<gene>
    <name evidence="9" type="ORF">E2986_09911</name>
</gene>
<keyword evidence="8" id="KW-0812">Transmembrane</keyword>
<dbReference type="Pfam" id="PF09805">
    <property type="entry name" value="Nop25"/>
    <property type="match status" value="1"/>
</dbReference>
<dbReference type="InterPro" id="IPR019186">
    <property type="entry name" value="Nucleolar_protein_12"/>
</dbReference>
<dbReference type="Proteomes" id="UP000655588">
    <property type="component" value="Unassembled WGS sequence"/>
</dbReference>
<reference evidence="9" key="1">
    <citation type="submission" date="2019-11" db="EMBL/GenBank/DDBJ databases">
        <title>The nuclear and mitochondrial genomes of Frieseomelitta varia - a highly eusocial stingless bee (Meliponini) with a permanently sterile worker caste.</title>
        <authorList>
            <person name="Freitas F.C.P."/>
            <person name="Lourenco A.P."/>
            <person name="Nunes F.M.F."/>
            <person name="Paschoal A.R."/>
            <person name="Abreu F.C.P."/>
            <person name="Barbin F.O."/>
            <person name="Bataglia L."/>
            <person name="Cardoso-Junior C.A.M."/>
            <person name="Cervoni M.S."/>
            <person name="Silva S.R."/>
            <person name="Dalarmi F."/>
            <person name="Del Lama M.A."/>
            <person name="Depintor T.S."/>
            <person name="Ferreira K.M."/>
            <person name="Goria P.S."/>
            <person name="Jaskot M.C."/>
            <person name="Lago D.C."/>
            <person name="Luna-Lucena D."/>
            <person name="Moda L.M."/>
            <person name="Nascimento L."/>
            <person name="Pedrino M."/>
            <person name="Rabico F.O."/>
            <person name="Sanches F.C."/>
            <person name="Santos D.E."/>
            <person name="Santos C.G."/>
            <person name="Vieira J."/>
            <person name="Lopes T.F."/>
            <person name="Barchuk A.R."/>
            <person name="Hartfelder K."/>
            <person name="Simoes Z.L.P."/>
            <person name="Bitondi M.M.G."/>
            <person name="Pinheiro D.G."/>
        </authorList>
    </citation>
    <scope>NUCLEOTIDE SEQUENCE</scope>
    <source>
        <strain evidence="9">USP_RPSP 00005682</strain>
        <tissue evidence="9">Whole individual</tissue>
    </source>
</reference>
<keyword evidence="8" id="KW-1133">Transmembrane helix</keyword>
<evidence type="ECO:0000313" key="9">
    <source>
        <dbReference type="EMBL" id="KAF3421786.1"/>
    </source>
</evidence>
<feature type="compositionally biased region" description="Basic and acidic residues" evidence="7">
    <location>
        <begin position="216"/>
        <end position="226"/>
    </location>
</feature>
<dbReference type="GO" id="GO:0005730">
    <property type="term" value="C:nucleolus"/>
    <property type="evidence" value="ECO:0007669"/>
    <property type="project" value="UniProtKB-SubCell"/>
</dbReference>
<feature type="compositionally biased region" description="Basic and acidic residues" evidence="7">
    <location>
        <begin position="181"/>
        <end position="196"/>
    </location>
</feature>
<feature type="region of interest" description="Disordered" evidence="7">
    <location>
        <begin position="142"/>
        <end position="250"/>
    </location>
</feature>
<keyword evidence="4 6" id="KW-0175">Coiled coil</keyword>
<evidence type="ECO:0000256" key="4">
    <source>
        <dbReference type="ARBA" id="ARBA00023054"/>
    </source>
</evidence>
<accession>A0A833RR25</accession>
<dbReference type="PANTHER" id="PTHR14577">
    <property type="entry name" value="NUCLEOLAR PROTEIN 12"/>
    <property type="match status" value="1"/>
</dbReference>
<evidence type="ECO:0000256" key="2">
    <source>
        <dbReference type="ARBA" id="ARBA00007175"/>
    </source>
</evidence>
<dbReference type="EMBL" id="WNWW01000816">
    <property type="protein sequence ID" value="KAF3421786.1"/>
    <property type="molecule type" value="Genomic_DNA"/>
</dbReference>
<evidence type="ECO:0000256" key="5">
    <source>
        <dbReference type="ARBA" id="ARBA00023242"/>
    </source>
</evidence>
<feature type="compositionally biased region" description="Basic residues" evidence="7">
    <location>
        <begin position="227"/>
        <end position="250"/>
    </location>
</feature>